<dbReference type="eggNOG" id="COG0189">
    <property type="taxonomic scope" value="Bacteria"/>
</dbReference>
<evidence type="ECO:0000256" key="2">
    <source>
        <dbReference type="ARBA" id="ARBA00001946"/>
    </source>
</evidence>
<dbReference type="KEGG" id="kde:CDSE_0464"/>
<protein>
    <recommendedName>
        <fullName evidence="10">Glutathione synthetase</fullName>
        <ecNumber evidence="10">6.3.2.3</ecNumber>
    </recommendedName>
    <alternativeName>
        <fullName evidence="10">GSH synthetase</fullName>
        <shortName evidence="10">GSH-S</shortName>
        <shortName evidence="10">GSHase</shortName>
    </alternativeName>
    <alternativeName>
        <fullName evidence="10">Glutathione synthase</fullName>
    </alternativeName>
</protein>
<keyword evidence="9" id="KW-0464">Manganese</keyword>
<dbReference type="PROSITE" id="PS50975">
    <property type="entry name" value="ATP_GRASP"/>
    <property type="match status" value="1"/>
</dbReference>
<evidence type="ECO:0000256" key="9">
    <source>
        <dbReference type="ARBA" id="ARBA00023211"/>
    </source>
</evidence>
<dbReference type="InterPro" id="IPR004218">
    <property type="entry name" value="GSHS_ATP-bd"/>
</dbReference>
<dbReference type="SUPFAM" id="SSF56059">
    <property type="entry name" value="Glutathione synthetase ATP-binding domain-like"/>
    <property type="match status" value="1"/>
</dbReference>
<dbReference type="OrthoDB" id="9785415at2"/>
<dbReference type="NCBIfam" id="NF003573">
    <property type="entry name" value="PRK05246.1"/>
    <property type="match status" value="1"/>
</dbReference>
<keyword evidence="4 10" id="KW-0317">Glutathione biosynthesis</keyword>
<comment type="similarity">
    <text evidence="10">Belongs to the prokaryotic GSH synthase family.</text>
</comment>
<dbReference type="Gene3D" id="3.30.1490.20">
    <property type="entry name" value="ATP-grasp fold, A domain"/>
    <property type="match status" value="1"/>
</dbReference>
<dbReference type="NCBIfam" id="TIGR01380">
    <property type="entry name" value="glut_syn"/>
    <property type="match status" value="1"/>
</dbReference>
<dbReference type="InterPro" id="IPR006284">
    <property type="entry name" value="Glut_synth_pro"/>
</dbReference>
<dbReference type="EMBL" id="CP003803">
    <property type="protein sequence ID" value="AGF46782.1"/>
    <property type="molecule type" value="Genomic_DNA"/>
</dbReference>
<evidence type="ECO:0000313" key="13">
    <source>
        <dbReference type="Proteomes" id="UP000011547"/>
    </source>
</evidence>
<evidence type="ECO:0000256" key="5">
    <source>
        <dbReference type="ARBA" id="ARBA00022723"/>
    </source>
</evidence>
<dbReference type="InterPro" id="IPR013815">
    <property type="entry name" value="ATP_grasp_subdomain_1"/>
</dbReference>
<keyword evidence="5" id="KW-0479">Metal-binding</keyword>
<dbReference type="GO" id="GO:0046872">
    <property type="term" value="F:metal ion binding"/>
    <property type="evidence" value="ECO:0007669"/>
    <property type="project" value="UniProtKB-KW"/>
</dbReference>
<dbReference type="STRING" id="1208919.CDSE_0464"/>
<dbReference type="Gene3D" id="3.40.50.20">
    <property type="match status" value="1"/>
</dbReference>
<keyword evidence="8" id="KW-0460">Magnesium</keyword>
<feature type="domain" description="ATP-grasp" evidence="11">
    <location>
        <begin position="129"/>
        <end position="314"/>
    </location>
</feature>
<keyword evidence="7 10" id="KW-0067">ATP-binding</keyword>
<organism evidence="12 13">
    <name type="scientific">Candidatus Kinetoplastidibacterium desouzai TCC079E</name>
    <dbReference type="NCBI Taxonomy" id="1208919"/>
    <lineage>
        <taxon>Bacteria</taxon>
        <taxon>Pseudomonadati</taxon>
        <taxon>Pseudomonadota</taxon>
        <taxon>Betaproteobacteria</taxon>
        <taxon>Candidatus Kinetoplastidibacterium</taxon>
    </lineage>
</organism>
<dbReference type="GO" id="GO:0004363">
    <property type="term" value="F:glutathione synthase activity"/>
    <property type="evidence" value="ECO:0007669"/>
    <property type="project" value="UniProtKB-UniRule"/>
</dbReference>
<dbReference type="Proteomes" id="UP000011547">
    <property type="component" value="Chromosome"/>
</dbReference>
<dbReference type="InterPro" id="IPR011761">
    <property type="entry name" value="ATP-grasp"/>
</dbReference>
<comment type="cofactor">
    <cofactor evidence="1">
        <name>Mn(2+)</name>
        <dbReference type="ChEBI" id="CHEBI:29035"/>
    </cofactor>
</comment>
<proteinExistence type="inferred from homology"/>
<name>M1LM36_9PROT</name>
<evidence type="ECO:0000256" key="6">
    <source>
        <dbReference type="ARBA" id="ARBA00022741"/>
    </source>
</evidence>
<evidence type="ECO:0000259" key="11">
    <source>
        <dbReference type="PROSITE" id="PS50975"/>
    </source>
</evidence>
<dbReference type="PANTHER" id="PTHR21621:SF4">
    <property type="entry name" value="GLUTATHIONE SYNTHETASE"/>
    <property type="match status" value="1"/>
</dbReference>
<comment type="pathway">
    <text evidence="10">Sulfur metabolism; glutathione biosynthesis; glutathione from L-cysteine and L-glutamate: step 2/2.</text>
</comment>
<dbReference type="AlphaFoldDB" id="M1LM36"/>
<dbReference type="PANTHER" id="PTHR21621">
    <property type="entry name" value="RIBOSOMAL PROTEIN S6 MODIFICATION PROTEIN"/>
    <property type="match status" value="1"/>
</dbReference>
<evidence type="ECO:0000313" key="12">
    <source>
        <dbReference type="EMBL" id="AGF46782.1"/>
    </source>
</evidence>
<evidence type="ECO:0000256" key="1">
    <source>
        <dbReference type="ARBA" id="ARBA00001936"/>
    </source>
</evidence>
<comment type="cofactor">
    <cofactor evidence="2">
        <name>Mg(2+)</name>
        <dbReference type="ChEBI" id="CHEBI:18420"/>
    </cofactor>
</comment>
<dbReference type="UniPathway" id="UPA00142">
    <property type="reaction ID" value="UER00210"/>
</dbReference>
<dbReference type="EC" id="6.3.2.3" evidence="10"/>
<dbReference type="GO" id="GO:0005737">
    <property type="term" value="C:cytoplasm"/>
    <property type="evidence" value="ECO:0007669"/>
    <property type="project" value="TreeGrafter"/>
</dbReference>
<dbReference type="HOGENOM" id="CLU_068239_0_0_4"/>
<evidence type="ECO:0000256" key="10">
    <source>
        <dbReference type="HAMAP-Rule" id="MF_00162"/>
    </source>
</evidence>
<keyword evidence="3 10" id="KW-0436">Ligase</keyword>
<evidence type="ECO:0000256" key="3">
    <source>
        <dbReference type="ARBA" id="ARBA00022598"/>
    </source>
</evidence>
<dbReference type="Pfam" id="PF02951">
    <property type="entry name" value="GSH-S_N"/>
    <property type="match status" value="1"/>
</dbReference>
<dbReference type="InterPro" id="IPR016185">
    <property type="entry name" value="PreATP-grasp_dom_sf"/>
</dbReference>
<gene>
    <name evidence="10" type="primary">gshB</name>
    <name evidence="12" type="ORF">CDSE_0464</name>
</gene>
<dbReference type="RefSeq" id="WP_015396193.1">
    <property type="nucleotide sequence ID" value="NC_020294.1"/>
</dbReference>
<dbReference type="InterPro" id="IPR004215">
    <property type="entry name" value="GSHS_N"/>
</dbReference>
<accession>M1LM36</accession>
<keyword evidence="6 10" id="KW-0547">Nucleotide-binding</keyword>
<evidence type="ECO:0000256" key="4">
    <source>
        <dbReference type="ARBA" id="ARBA00022684"/>
    </source>
</evidence>
<dbReference type="SUPFAM" id="SSF52440">
    <property type="entry name" value="PreATP-grasp domain"/>
    <property type="match status" value="1"/>
</dbReference>
<sequence length="321" mass="36394">MHVLFIIDPIETLFAYKDTSVDIMITLIERNNVISIANQKDLFIEDGKVKVKSQRIYLQTNINLHKNEWFYTNSSSNIEEISLFDVVLVRKDPPFDMEYLYMTHILEYAKKSGVNIINNPASIRNYPEKLSILNFPELIAPTIVSSSIFELQKFCCKHQDVIVKPLDGMGGTGIFRLKNNDYNLNVILETVTNNNSSTVMVQKYIPEILNGDKRVILINNKIVPFCLARIPKEGETRGNLAVGGRGVAQTLSKNDIRIAEIVSDFFIDKGLAIIGLDIIGDYLTEINITSPTCFVEIKKQTQFNVSGMFVDYLETLLLNKT</sequence>
<dbReference type="PATRIC" id="fig|1208919.3.peg.220"/>
<comment type="catalytic activity">
    <reaction evidence="10">
        <text>gamma-L-glutamyl-L-cysteine + glycine + ATP = glutathione + ADP + phosphate + H(+)</text>
        <dbReference type="Rhea" id="RHEA:13557"/>
        <dbReference type="ChEBI" id="CHEBI:15378"/>
        <dbReference type="ChEBI" id="CHEBI:30616"/>
        <dbReference type="ChEBI" id="CHEBI:43474"/>
        <dbReference type="ChEBI" id="CHEBI:57305"/>
        <dbReference type="ChEBI" id="CHEBI:57925"/>
        <dbReference type="ChEBI" id="CHEBI:58173"/>
        <dbReference type="ChEBI" id="CHEBI:456216"/>
        <dbReference type="EC" id="6.3.2.3"/>
    </reaction>
</comment>
<evidence type="ECO:0000256" key="7">
    <source>
        <dbReference type="ARBA" id="ARBA00022840"/>
    </source>
</evidence>
<reference evidence="12 13" key="1">
    <citation type="journal article" date="2013" name="Genome Biol. Evol.">
        <title>Genome evolution and phylogenomic analysis of candidatus kinetoplastibacterium, the betaproteobacterial endosymbionts of strigomonas and angomonas.</title>
        <authorList>
            <person name="Alves J.M."/>
            <person name="Serrano M.G."/>
            <person name="Maia da Silva F."/>
            <person name="Voegtly L.J."/>
            <person name="Matveyev A.V."/>
            <person name="Teixeira M.M."/>
            <person name="Camargo E.P."/>
            <person name="Buck G.A."/>
        </authorList>
    </citation>
    <scope>NUCLEOTIDE SEQUENCE [LARGE SCALE GENOMIC DNA]</scope>
    <source>
        <strain evidence="12 13">TCC079E</strain>
    </source>
</reference>
<dbReference type="GO" id="GO:0005524">
    <property type="term" value="F:ATP binding"/>
    <property type="evidence" value="ECO:0007669"/>
    <property type="project" value="UniProtKB-UniRule"/>
</dbReference>
<keyword evidence="13" id="KW-1185">Reference proteome</keyword>
<dbReference type="HAMAP" id="MF_00162">
    <property type="entry name" value="GSH_S"/>
    <property type="match status" value="1"/>
</dbReference>
<dbReference type="Pfam" id="PF02955">
    <property type="entry name" value="GSH-S_ATP"/>
    <property type="match status" value="1"/>
</dbReference>
<dbReference type="Gene3D" id="3.30.470.20">
    <property type="entry name" value="ATP-grasp fold, B domain"/>
    <property type="match status" value="1"/>
</dbReference>
<evidence type="ECO:0000256" key="8">
    <source>
        <dbReference type="ARBA" id="ARBA00022842"/>
    </source>
</evidence>